<feature type="compositionally biased region" description="Basic and acidic residues" evidence="1">
    <location>
        <begin position="1"/>
        <end position="29"/>
    </location>
</feature>
<evidence type="ECO:0000313" key="2">
    <source>
        <dbReference type="EMBL" id="GGK56498.1"/>
    </source>
</evidence>
<dbReference type="Proteomes" id="UP000662111">
    <property type="component" value="Unassembled WGS sequence"/>
</dbReference>
<evidence type="ECO:0008006" key="4">
    <source>
        <dbReference type="Google" id="ProtNLM"/>
    </source>
</evidence>
<name>A0ABQ2F3T4_9MICO</name>
<sequence length="171" mass="18936">MGLFDRIKGAARRKDEDDAEEAREPRVRVLPDTGDTPSEELPLKPESRRLREEERARIDSLLAALEAEGVDVDDLESVGAGLDRALARWVSSGGSDHDEIVARYAVAVGEHLHRHTDLAWEVATDVFGTDLAVVAGDFVVVPANLVAVRWMRRETGWVPQVVGHLVTLRNR</sequence>
<dbReference type="RefSeq" id="WP_022921116.1">
    <property type="nucleotide sequence ID" value="NZ_BMLB01000001.1"/>
</dbReference>
<evidence type="ECO:0000313" key="3">
    <source>
        <dbReference type="Proteomes" id="UP000662111"/>
    </source>
</evidence>
<gene>
    <name evidence="2" type="ORF">GCM10011509_01060</name>
</gene>
<protein>
    <recommendedName>
        <fullName evidence="4">DUF3806 domain-containing protein</fullName>
    </recommendedName>
</protein>
<accession>A0ABQ2F3T4</accession>
<dbReference type="EMBL" id="BMLB01000001">
    <property type="protein sequence ID" value="GGK56498.1"/>
    <property type="molecule type" value="Genomic_DNA"/>
</dbReference>
<keyword evidence="3" id="KW-1185">Reference proteome</keyword>
<organism evidence="2 3">
    <name type="scientific">Ornithinimicrobium pekingense</name>
    <dbReference type="NCBI Taxonomy" id="384677"/>
    <lineage>
        <taxon>Bacteria</taxon>
        <taxon>Bacillati</taxon>
        <taxon>Actinomycetota</taxon>
        <taxon>Actinomycetes</taxon>
        <taxon>Micrococcales</taxon>
        <taxon>Ornithinimicrobiaceae</taxon>
        <taxon>Ornithinimicrobium</taxon>
    </lineage>
</organism>
<reference evidence="3" key="1">
    <citation type="journal article" date="2019" name="Int. J. Syst. Evol. Microbiol.">
        <title>The Global Catalogue of Microorganisms (GCM) 10K type strain sequencing project: providing services to taxonomists for standard genome sequencing and annotation.</title>
        <authorList>
            <consortium name="The Broad Institute Genomics Platform"/>
            <consortium name="The Broad Institute Genome Sequencing Center for Infectious Disease"/>
            <person name="Wu L."/>
            <person name="Ma J."/>
        </authorList>
    </citation>
    <scope>NUCLEOTIDE SEQUENCE [LARGE SCALE GENOMIC DNA]</scope>
    <source>
        <strain evidence="3">CGMCC 1.5362</strain>
    </source>
</reference>
<proteinExistence type="predicted"/>
<feature type="region of interest" description="Disordered" evidence="1">
    <location>
        <begin position="1"/>
        <end position="49"/>
    </location>
</feature>
<evidence type="ECO:0000256" key="1">
    <source>
        <dbReference type="SAM" id="MobiDB-lite"/>
    </source>
</evidence>
<comment type="caution">
    <text evidence="2">The sequence shown here is derived from an EMBL/GenBank/DDBJ whole genome shotgun (WGS) entry which is preliminary data.</text>
</comment>